<dbReference type="SUPFAM" id="SSF51445">
    <property type="entry name" value="(Trans)glycosidases"/>
    <property type="match status" value="1"/>
</dbReference>
<evidence type="ECO:0000313" key="11">
    <source>
        <dbReference type="Proteomes" id="UP000017746"/>
    </source>
</evidence>
<keyword evidence="2" id="KW-0964">Secreted</keyword>
<dbReference type="AlphaFoldDB" id="U5W415"/>
<sequence>MRRKKLQKSVTALAALVAGAGTALVASAPASAVAGPELKLAAGDDTYVSSGRKNAGFGGEDKLAIGRMDGDTKIGFLKFLVPAGVKVTGAKLKLVTVGDIAGRITLSRVADSSWSEKTVTAATAPALGADVASVSPKADAGELTFDLASVVTGPGAYSFALQSSAANAVTRIRSAEGRSGAPALLVSTTATTPAPAETAPAQPSVPVEPPTDYVPDEVVPPSATPIEDEDMPPPATTTPVPTTPAPTTPAPSGGDCVTDKLLVPSCGVLWGAAAGGFTDAPRDQALKDFEKLSGRTASIFHAYHKGDEPFPTKSEMAMARDAAKPRVLLLNWKIAYGSTWAKVAKGEQDARIDKFAARIKSTFPEKFYLVLNHEPENDVVAKSGSGWEAKDFAAMYRHTILRLRAKGVSNAINVMAYMGNEKWMAQSWWKDLYPGDDVVDWMGLDSYVSAEKGYYHFGLFGDLLDRQPTGGGLGWYDWATTKHASKPIMVAEWGVYHRVGKVADKSAGFRSVLPELKKRPGIKAIVYFDTKRDDQGDRDISIDSTKTALAAFKTLAADKIFDVKLR</sequence>
<dbReference type="GO" id="GO:0005576">
    <property type="term" value="C:extracellular region"/>
    <property type="evidence" value="ECO:0007669"/>
    <property type="project" value="UniProtKB-SubCell"/>
</dbReference>
<protein>
    <recommendedName>
        <fullName evidence="9">GH26 domain-containing protein</fullName>
    </recommendedName>
</protein>
<feature type="domain" description="GH26" evidence="9">
    <location>
        <begin position="241"/>
        <end position="558"/>
    </location>
</feature>
<organism evidence="10 11">
    <name type="scientific">Actinoplanes friuliensis DSM 7358</name>
    <dbReference type="NCBI Taxonomy" id="1246995"/>
    <lineage>
        <taxon>Bacteria</taxon>
        <taxon>Bacillati</taxon>
        <taxon>Actinomycetota</taxon>
        <taxon>Actinomycetes</taxon>
        <taxon>Micromonosporales</taxon>
        <taxon>Micromonosporaceae</taxon>
        <taxon>Actinoplanes</taxon>
    </lineage>
</organism>
<feature type="active site" description="Proton donor" evidence="6">
    <location>
        <position position="374"/>
    </location>
</feature>
<dbReference type="Gene3D" id="3.20.20.80">
    <property type="entry name" value="Glycosidases"/>
    <property type="match status" value="1"/>
</dbReference>
<dbReference type="HOGENOM" id="CLU_038234_2_0_11"/>
<dbReference type="InterPro" id="IPR055372">
    <property type="entry name" value="CBM96"/>
</dbReference>
<keyword evidence="5 6" id="KW-0326">Glycosidase</keyword>
<dbReference type="eggNOG" id="COG4124">
    <property type="taxonomic scope" value="Bacteria"/>
</dbReference>
<feature type="chain" id="PRO_5038747657" description="GH26 domain-containing protein" evidence="8">
    <location>
        <begin position="35"/>
        <end position="566"/>
    </location>
</feature>
<evidence type="ECO:0000259" key="9">
    <source>
        <dbReference type="PROSITE" id="PS51764"/>
    </source>
</evidence>
<evidence type="ECO:0000256" key="4">
    <source>
        <dbReference type="ARBA" id="ARBA00022801"/>
    </source>
</evidence>
<keyword evidence="11" id="KW-1185">Reference proteome</keyword>
<feature type="signal peptide" evidence="8">
    <location>
        <begin position="1"/>
        <end position="34"/>
    </location>
</feature>
<feature type="region of interest" description="Disordered" evidence="7">
    <location>
        <begin position="192"/>
        <end position="253"/>
    </location>
</feature>
<dbReference type="STRING" id="1246995.AFR_21905"/>
<dbReference type="KEGG" id="afs:AFR_21905"/>
<dbReference type="InterPro" id="IPR017853">
    <property type="entry name" value="GH"/>
</dbReference>
<dbReference type="EMBL" id="CP006272">
    <property type="protein sequence ID" value="AGZ42651.1"/>
    <property type="molecule type" value="Genomic_DNA"/>
</dbReference>
<dbReference type="InterPro" id="IPR022790">
    <property type="entry name" value="GH26_dom"/>
</dbReference>
<evidence type="ECO:0000256" key="6">
    <source>
        <dbReference type="PROSITE-ProRule" id="PRU01100"/>
    </source>
</evidence>
<dbReference type="Proteomes" id="UP000017746">
    <property type="component" value="Chromosome"/>
</dbReference>
<keyword evidence="3 8" id="KW-0732">Signal</keyword>
<dbReference type="PATRIC" id="fig|1246995.3.peg.4441"/>
<evidence type="ECO:0000256" key="1">
    <source>
        <dbReference type="ARBA" id="ARBA00004613"/>
    </source>
</evidence>
<feature type="compositionally biased region" description="Pro residues" evidence="7">
    <location>
        <begin position="232"/>
        <end position="249"/>
    </location>
</feature>
<dbReference type="PROSITE" id="PS51764">
    <property type="entry name" value="GH26"/>
    <property type="match status" value="1"/>
</dbReference>
<evidence type="ECO:0000256" key="3">
    <source>
        <dbReference type="ARBA" id="ARBA00022729"/>
    </source>
</evidence>
<proteinExistence type="inferred from homology"/>
<accession>U5W415</accession>
<dbReference type="Pfam" id="PF24517">
    <property type="entry name" value="CBM96"/>
    <property type="match status" value="1"/>
</dbReference>
<evidence type="ECO:0000256" key="2">
    <source>
        <dbReference type="ARBA" id="ARBA00022525"/>
    </source>
</evidence>
<name>U5W415_9ACTN</name>
<evidence type="ECO:0000256" key="7">
    <source>
        <dbReference type="SAM" id="MobiDB-lite"/>
    </source>
</evidence>
<dbReference type="GO" id="GO:0004553">
    <property type="term" value="F:hydrolase activity, hydrolyzing O-glycosyl compounds"/>
    <property type="evidence" value="ECO:0007669"/>
    <property type="project" value="InterPro"/>
</dbReference>
<comment type="similarity">
    <text evidence="6">Belongs to the glycosyl hydrolase 26 family.</text>
</comment>
<feature type="active site" description="Nucleophile" evidence="6">
    <location>
        <position position="492"/>
    </location>
</feature>
<dbReference type="NCBIfam" id="NF033679">
    <property type="entry name" value="DNRLRE_dom"/>
    <property type="match status" value="1"/>
</dbReference>
<feature type="compositionally biased region" description="Low complexity" evidence="7">
    <location>
        <begin position="192"/>
        <end position="202"/>
    </location>
</feature>
<reference evidence="10 11" key="1">
    <citation type="journal article" date="2014" name="J. Biotechnol.">
        <title>Complete genome sequence of the actinobacterium Actinoplanes friuliensis HAG 010964, producer of the lipopeptide antibiotic friulimycin.</title>
        <authorList>
            <person name="Ruckert C."/>
            <person name="Szczepanowski R."/>
            <person name="Albersmeier A."/>
            <person name="Goesmann A."/>
            <person name="Fischer N."/>
            <person name="Steinkamper A."/>
            <person name="Puhler A."/>
            <person name="Biener R."/>
            <person name="Schwartz D."/>
            <person name="Kalinowski J."/>
        </authorList>
    </citation>
    <scope>NUCLEOTIDE SEQUENCE [LARGE SCALE GENOMIC DNA]</scope>
    <source>
        <strain evidence="10 11">DSM 7358</strain>
    </source>
</reference>
<evidence type="ECO:0000256" key="8">
    <source>
        <dbReference type="SAM" id="SignalP"/>
    </source>
</evidence>
<gene>
    <name evidence="10" type="ORF">AFR_21905</name>
</gene>
<evidence type="ECO:0000256" key="5">
    <source>
        <dbReference type="ARBA" id="ARBA00023295"/>
    </source>
</evidence>
<keyword evidence="4 6" id="KW-0378">Hydrolase</keyword>
<comment type="subcellular location">
    <subcellularLocation>
        <location evidence="1">Secreted</location>
    </subcellularLocation>
</comment>
<dbReference type="RefSeq" id="WP_023363022.1">
    <property type="nucleotide sequence ID" value="NC_022657.1"/>
</dbReference>
<evidence type="ECO:0000313" key="10">
    <source>
        <dbReference type="EMBL" id="AGZ42651.1"/>
    </source>
</evidence>